<protein>
    <recommendedName>
        <fullName evidence="1">UspA domain-containing protein</fullName>
    </recommendedName>
</protein>
<dbReference type="Proteomes" id="UP000244911">
    <property type="component" value="Unassembled WGS sequence"/>
</dbReference>
<dbReference type="InterPro" id="IPR006016">
    <property type="entry name" value="UspA"/>
</dbReference>
<keyword evidence="3" id="KW-1185">Reference proteome</keyword>
<dbReference type="OrthoDB" id="9813682at2"/>
<evidence type="ECO:0000259" key="1">
    <source>
        <dbReference type="Pfam" id="PF00582"/>
    </source>
</evidence>
<proteinExistence type="predicted"/>
<evidence type="ECO:0000313" key="3">
    <source>
        <dbReference type="Proteomes" id="UP000244911"/>
    </source>
</evidence>
<gene>
    <name evidence="2" type="ORF">ALP8811_01953</name>
</gene>
<dbReference type="Gene3D" id="3.40.50.12370">
    <property type="match status" value="1"/>
</dbReference>
<reference evidence="2 3" key="1">
    <citation type="submission" date="2018-03" db="EMBL/GenBank/DDBJ databases">
        <authorList>
            <person name="Keele B.F."/>
        </authorList>
    </citation>
    <scope>NUCLEOTIDE SEQUENCE [LARGE SCALE GENOMIC DNA]</scope>
    <source>
        <strain evidence="2 3">CECT 8811</strain>
    </source>
</reference>
<name>A0A2R8ALP5_9RHOB</name>
<dbReference type="Pfam" id="PF00582">
    <property type="entry name" value="Usp"/>
    <property type="match status" value="1"/>
</dbReference>
<sequence>MRKFLVILDDSRECLNAMRFAAMRAAHTGGGVTVLSIIPPDEFNHWIGVGELMREEERERITVHYEVFAKWMRDRQNVEPELVIREGEAVPEILAHVRENPDVGVLVLGAGDDKKGPGPLVTQMTRASADLPIPITIVPGTMTKDRLEAIT</sequence>
<dbReference type="AlphaFoldDB" id="A0A2R8ALP5"/>
<dbReference type="SUPFAM" id="SSF52402">
    <property type="entry name" value="Adenine nucleotide alpha hydrolases-like"/>
    <property type="match status" value="1"/>
</dbReference>
<evidence type="ECO:0000313" key="2">
    <source>
        <dbReference type="EMBL" id="SPF76936.1"/>
    </source>
</evidence>
<dbReference type="RefSeq" id="WP_108856901.1">
    <property type="nucleotide sequence ID" value="NZ_OMOI01000001.1"/>
</dbReference>
<feature type="domain" description="UspA" evidence="1">
    <location>
        <begin position="1"/>
        <end position="110"/>
    </location>
</feature>
<accession>A0A2R8ALP5</accession>
<organism evidence="2 3">
    <name type="scientific">Aliiroseovarius pelagivivens</name>
    <dbReference type="NCBI Taxonomy" id="1639690"/>
    <lineage>
        <taxon>Bacteria</taxon>
        <taxon>Pseudomonadati</taxon>
        <taxon>Pseudomonadota</taxon>
        <taxon>Alphaproteobacteria</taxon>
        <taxon>Rhodobacterales</taxon>
        <taxon>Paracoccaceae</taxon>
        <taxon>Aliiroseovarius</taxon>
    </lineage>
</organism>
<dbReference type="EMBL" id="OMOI01000001">
    <property type="protein sequence ID" value="SPF76936.1"/>
    <property type="molecule type" value="Genomic_DNA"/>
</dbReference>